<evidence type="ECO:0000313" key="1">
    <source>
        <dbReference type="EMBL" id="PBK81468.1"/>
    </source>
</evidence>
<dbReference type="InParanoid" id="A0A2H3CSQ9"/>
<sequence length="294" mass="33499">MSLGLAYAMDDGIGLPSLYAPISAFAYQPAAICAPTKILRRQDSLSMEPWIGQKYQAFERERRICVQGDGVVEIVTLQKAWSLRMRRRKLSDPRTMSSSLERPTCCHNVSMSGKRGHGVEMATDLWEAWSSYEVEDVEHKIRSQTSRTLDDNFALTKRVHMRARARARDAPGAIWFSFYEIPFPSVAILTCEAFLDSRRPCENLKLCSSMAAQNLRSGTKDHLLTFSDSKSLRSQRDGEGQKHCFLLEFECKMTRLGRKGRHFYTNTQDETCAWKTRDPAGLSLLTGQNKVEQW</sequence>
<protein>
    <submittedName>
        <fullName evidence="1">Uncharacterized protein</fullName>
    </submittedName>
</protein>
<dbReference type="Proteomes" id="UP000217790">
    <property type="component" value="Unassembled WGS sequence"/>
</dbReference>
<proteinExistence type="predicted"/>
<evidence type="ECO:0000313" key="2">
    <source>
        <dbReference type="Proteomes" id="UP000217790"/>
    </source>
</evidence>
<keyword evidence="2" id="KW-1185">Reference proteome</keyword>
<dbReference type="EMBL" id="KZ293729">
    <property type="protein sequence ID" value="PBK81468.1"/>
    <property type="molecule type" value="Genomic_DNA"/>
</dbReference>
<organism evidence="1 2">
    <name type="scientific">Armillaria gallica</name>
    <name type="common">Bulbous honey fungus</name>
    <name type="synonym">Armillaria bulbosa</name>
    <dbReference type="NCBI Taxonomy" id="47427"/>
    <lineage>
        <taxon>Eukaryota</taxon>
        <taxon>Fungi</taxon>
        <taxon>Dikarya</taxon>
        <taxon>Basidiomycota</taxon>
        <taxon>Agaricomycotina</taxon>
        <taxon>Agaricomycetes</taxon>
        <taxon>Agaricomycetidae</taxon>
        <taxon>Agaricales</taxon>
        <taxon>Marasmiineae</taxon>
        <taxon>Physalacriaceae</taxon>
        <taxon>Armillaria</taxon>
    </lineage>
</organism>
<dbReference type="AlphaFoldDB" id="A0A2H3CSQ9"/>
<name>A0A2H3CSQ9_ARMGA</name>
<reference evidence="2" key="1">
    <citation type="journal article" date="2017" name="Nat. Ecol. Evol.">
        <title>Genome expansion and lineage-specific genetic innovations in the forest pathogenic fungi Armillaria.</title>
        <authorList>
            <person name="Sipos G."/>
            <person name="Prasanna A.N."/>
            <person name="Walter M.C."/>
            <person name="O'Connor E."/>
            <person name="Balint B."/>
            <person name="Krizsan K."/>
            <person name="Kiss B."/>
            <person name="Hess J."/>
            <person name="Varga T."/>
            <person name="Slot J."/>
            <person name="Riley R."/>
            <person name="Boka B."/>
            <person name="Rigling D."/>
            <person name="Barry K."/>
            <person name="Lee J."/>
            <person name="Mihaltcheva S."/>
            <person name="LaButti K."/>
            <person name="Lipzen A."/>
            <person name="Waldron R."/>
            <person name="Moloney N.M."/>
            <person name="Sperisen C."/>
            <person name="Kredics L."/>
            <person name="Vagvoelgyi C."/>
            <person name="Patrignani A."/>
            <person name="Fitzpatrick D."/>
            <person name="Nagy I."/>
            <person name="Doyle S."/>
            <person name="Anderson J.B."/>
            <person name="Grigoriev I.V."/>
            <person name="Gueldener U."/>
            <person name="Muensterkoetter M."/>
            <person name="Nagy L.G."/>
        </authorList>
    </citation>
    <scope>NUCLEOTIDE SEQUENCE [LARGE SCALE GENOMIC DNA]</scope>
    <source>
        <strain evidence="2">Ar21-2</strain>
    </source>
</reference>
<gene>
    <name evidence="1" type="ORF">ARMGADRAFT_1039268</name>
</gene>
<accession>A0A2H3CSQ9</accession>